<protein>
    <recommendedName>
        <fullName evidence="4">VWFA domain-containing protein</fullName>
    </recommendedName>
</protein>
<gene>
    <name evidence="2" type="ORF">CAP_5940</name>
</gene>
<evidence type="ECO:0008006" key="4">
    <source>
        <dbReference type="Google" id="ProtNLM"/>
    </source>
</evidence>
<feature type="region of interest" description="Disordered" evidence="1">
    <location>
        <begin position="1"/>
        <end position="55"/>
    </location>
</feature>
<organism evidence="2 3">
    <name type="scientific">Chondromyces apiculatus DSM 436</name>
    <dbReference type="NCBI Taxonomy" id="1192034"/>
    <lineage>
        <taxon>Bacteria</taxon>
        <taxon>Pseudomonadati</taxon>
        <taxon>Myxococcota</taxon>
        <taxon>Polyangia</taxon>
        <taxon>Polyangiales</taxon>
        <taxon>Polyangiaceae</taxon>
        <taxon>Chondromyces</taxon>
    </lineage>
</organism>
<comment type="caution">
    <text evidence="2">The sequence shown here is derived from an EMBL/GenBank/DDBJ whole genome shotgun (WGS) entry which is preliminary data.</text>
</comment>
<feature type="compositionally biased region" description="Low complexity" evidence="1">
    <location>
        <begin position="7"/>
        <end position="25"/>
    </location>
</feature>
<evidence type="ECO:0000313" key="2">
    <source>
        <dbReference type="EMBL" id="EYF08180.1"/>
    </source>
</evidence>
<accession>A0A017TH74</accession>
<feature type="compositionally biased region" description="Low complexity" evidence="1">
    <location>
        <begin position="43"/>
        <end position="52"/>
    </location>
</feature>
<dbReference type="SUPFAM" id="SSF53300">
    <property type="entry name" value="vWA-like"/>
    <property type="match status" value="1"/>
</dbReference>
<sequence length="417" mass="42811">MLGVSLATASGCSGDSSSSGDTEGAGAAGQGGTGAAGQGGDLGLTTSSSGTGIDPEEACAAQSAEATLVKRPVDVIFIIDNSGSMGNEIESVQNNINDNFAAIIGAEGVDYRVIMLSEHGAVGDESICVSMPLSSTACDPVPDQPGNNDPVFFHYSTPIASHDSLCRALRSYSGTVADQYGYAPGGWSEWLRQDSLKVFVEITDDGVSCNANINGNTVQLNDNDNEAGGITAAERFDTALLGLSPEHFGTVDQRNYVFYSIVGLAENDPMDAPYAPADPMVLGQCNTAVAPGSAYQALSRTTGGLRFPLCQTASYNVVFQAIAEGVIQGATLACDFAVPEAPVGETIDLATVEVQYTPSAGDAQVFTQVGSAAECAAGSFYIEAETTIHLCPDACTVVQADAAAKIDVLFACTITPD</sequence>
<dbReference type="Gene3D" id="3.40.50.410">
    <property type="entry name" value="von Willebrand factor, type A domain"/>
    <property type="match status" value="1"/>
</dbReference>
<evidence type="ECO:0000313" key="3">
    <source>
        <dbReference type="Proteomes" id="UP000019678"/>
    </source>
</evidence>
<dbReference type="Proteomes" id="UP000019678">
    <property type="component" value="Unassembled WGS sequence"/>
</dbReference>
<proteinExistence type="predicted"/>
<keyword evidence="3" id="KW-1185">Reference proteome</keyword>
<reference evidence="2 3" key="1">
    <citation type="submission" date="2013-05" db="EMBL/GenBank/DDBJ databases">
        <title>Genome assembly of Chondromyces apiculatus DSM 436.</title>
        <authorList>
            <person name="Sharma G."/>
            <person name="Khatri I."/>
            <person name="Kaur C."/>
            <person name="Mayilraj S."/>
            <person name="Subramanian S."/>
        </authorList>
    </citation>
    <scope>NUCLEOTIDE SEQUENCE [LARGE SCALE GENOMIC DNA]</scope>
    <source>
        <strain evidence="2 3">DSM 436</strain>
    </source>
</reference>
<dbReference type="InterPro" id="IPR036465">
    <property type="entry name" value="vWFA_dom_sf"/>
</dbReference>
<dbReference type="AlphaFoldDB" id="A0A017TH74"/>
<name>A0A017TH74_9BACT</name>
<dbReference type="eggNOG" id="ENOG5030J6K">
    <property type="taxonomic scope" value="Bacteria"/>
</dbReference>
<dbReference type="EMBL" id="ASRX01000005">
    <property type="protein sequence ID" value="EYF08180.1"/>
    <property type="molecule type" value="Genomic_DNA"/>
</dbReference>
<evidence type="ECO:0000256" key="1">
    <source>
        <dbReference type="SAM" id="MobiDB-lite"/>
    </source>
</evidence>
<feature type="compositionally biased region" description="Gly residues" evidence="1">
    <location>
        <begin position="26"/>
        <end position="42"/>
    </location>
</feature>